<dbReference type="CDD" id="cd04848">
    <property type="entry name" value="Peptidases_S8_Autotransporter_serine_protease_like"/>
    <property type="match status" value="1"/>
</dbReference>
<reference evidence="9 12" key="1">
    <citation type="submission" date="2015-01" db="EMBL/GenBank/DDBJ databases">
        <title>Genome Sequence of Pseudomonas antarctica CMS 35.</title>
        <authorList>
            <person name="Voget S."/>
            <person name="Chow J."/>
            <person name="Daniel R."/>
            <person name="Streit W."/>
        </authorList>
    </citation>
    <scope>NUCLEOTIDE SEQUENCE [LARGE SCALE GENOMIC DNA]</scope>
    <source>
        <strain evidence="9 12">CMS 35</strain>
    </source>
</reference>
<evidence type="ECO:0000313" key="10">
    <source>
        <dbReference type="EMBL" id="SDN35680.1"/>
    </source>
</evidence>
<keyword evidence="3" id="KW-0732">Signal</keyword>
<dbReference type="PROSITE" id="PS00137">
    <property type="entry name" value="SUBTILASE_HIS"/>
    <property type="match status" value="1"/>
</dbReference>
<dbReference type="Gene3D" id="3.40.50.200">
    <property type="entry name" value="Peptidase S8/S53 domain"/>
    <property type="match status" value="1"/>
</dbReference>
<protein>
    <submittedName>
        <fullName evidence="9">Extracellular serine protease</fullName>
        <ecNumber evidence="9">3.4.21.-</ecNumber>
    </submittedName>
    <submittedName>
        <fullName evidence="10">Subtilase-type serine protease</fullName>
    </submittedName>
</protein>
<evidence type="ECO:0000313" key="9">
    <source>
        <dbReference type="EMBL" id="KAF2407442.1"/>
    </source>
</evidence>
<dbReference type="EC" id="3.4.21.-" evidence="9"/>
<dbReference type="InterPro" id="IPR015500">
    <property type="entry name" value="Peptidase_S8_subtilisin-rel"/>
</dbReference>
<dbReference type="GO" id="GO:0019867">
    <property type="term" value="C:outer membrane"/>
    <property type="evidence" value="ECO:0007669"/>
    <property type="project" value="InterPro"/>
</dbReference>
<dbReference type="Gene3D" id="2.40.128.130">
    <property type="entry name" value="Autotransporter beta-domain"/>
    <property type="match status" value="1"/>
</dbReference>
<dbReference type="InterPro" id="IPR000209">
    <property type="entry name" value="Peptidase_S8/S53_dom"/>
</dbReference>
<evidence type="ECO:0000256" key="7">
    <source>
        <dbReference type="PROSITE-ProRule" id="PRU01240"/>
    </source>
</evidence>
<name>A0A1H0AQ90_9PSED</name>
<reference evidence="10 11" key="2">
    <citation type="submission" date="2016-10" db="EMBL/GenBank/DDBJ databases">
        <authorList>
            <person name="de Groot N.N."/>
        </authorList>
    </citation>
    <scope>NUCLEOTIDE SEQUENCE [LARGE SCALE GENOMIC DNA]</scope>
    <source>
        <strain evidence="10 11">BS2772</strain>
    </source>
</reference>
<dbReference type="InterPro" id="IPR005546">
    <property type="entry name" value="Autotransporte_beta"/>
</dbReference>
<dbReference type="NCBIfam" id="TIGR02601">
    <property type="entry name" value="autotrns_rpt"/>
    <property type="match status" value="1"/>
</dbReference>
<keyword evidence="12" id="KW-1185">Reference proteome</keyword>
<evidence type="ECO:0000313" key="12">
    <source>
        <dbReference type="Proteomes" id="UP000748067"/>
    </source>
</evidence>
<dbReference type="PROSITE" id="PS51208">
    <property type="entry name" value="AUTOTRANSPORTER"/>
    <property type="match status" value="1"/>
</dbReference>
<evidence type="ECO:0000256" key="3">
    <source>
        <dbReference type="ARBA" id="ARBA00022729"/>
    </source>
</evidence>
<dbReference type="EMBL" id="JXDI01000002">
    <property type="protein sequence ID" value="KAF2407442.1"/>
    <property type="molecule type" value="Genomic_DNA"/>
</dbReference>
<dbReference type="GO" id="GO:0004252">
    <property type="term" value="F:serine-type endopeptidase activity"/>
    <property type="evidence" value="ECO:0007669"/>
    <property type="project" value="UniProtKB-UniRule"/>
</dbReference>
<dbReference type="Pfam" id="PF00082">
    <property type="entry name" value="Peptidase_S8"/>
    <property type="match status" value="1"/>
</dbReference>
<dbReference type="PANTHER" id="PTHR43806:SF11">
    <property type="entry name" value="CEREVISIN-RELATED"/>
    <property type="match status" value="1"/>
</dbReference>
<evidence type="ECO:0000256" key="6">
    <source>
        <dbReference type="PIRSR" id="PIRSR615500-1"/>
    </source>
</evidence>
<dbReference type="SUPFAM" id="SSF103515">
    <property type="entry name" value="Autotransporter"/>
    <property type="match status" value="1"/>
</dbReference>
<dbReference type="NCBIfam" id="TIGR01414">
    <property type="entry name" value="autotrans_barl"/>
    <property type="match status" value="1"/>
</dbReference>
<dbReference type="PANTHER" id="PTHR43806">
    <property type="entry name" value="PEPTIDASE S8"/>
    <property type="match status" value="1"/>
</dbReference>
<feature type="active site" description="Charge relay system" evidence="6 7">
    <location>
        <position position="120"/>
    </location>
</feature>
<dbReference type="SUPFAM" id="SSF52743">
    <property type="entry name" value="Subtilisin-like"/>
    <property type="match status" value="1"/>
</dbReference>
<dbReference type="Pfam" id="PF12951">
    <property type="entry name" value="PATR"/>
    <property type="match status" value="1"/>
</dbReference>
<dbReference type="InterPro" id="IPR023828">
    <property type="entry name" value="Peptidase_S8_Ser-AS"/>
</dbReference>
<keyword evidence="4 7" id="KW-0378">Hydrolase</keyword>
<evidence type="ECO:0000256" key="1">
    <source>
        <dbReference type="ARBA" id="ARBA00011073"/>
    </source>
</evidence>
<dbReference type="PRINTS" id="PR00723">
    <property type="entry name" value="SUBTILISIN"/>
</dbReference>
<evidence type="ECO:0000256" key="5">
    <source>
        <dbReference type="ARBA" id="ARBA00022825"/>
    </source>
</evidence>
<dbReference type="InterPro" id="IPR034061">
    <property type="entry name" value="Peptidases_S8_Autotransporter"/>
</dbReference>
<proteinExistence type="inferred from homology"/>
<keyword evidence="2 7" id="KW-0645">Protease</keyword>
<dbReference type="GO" id="GO:0006508">
    <property type="term" value="P:proteolysis"/>
    <property type="evidence" value="ECO:0007669"/>
    <property type="project" value="UniProtKB-KW"/>
</dbReference>
<dbReference type="InterPro" id="IPR036852">
    <property type="entry name" value="Peptidase_S8/S53_dom_sf"/>
</dbReference>
<gene>
    <name evidence="9" type="ORF">PSAN_43710</name>
    <name evidence="10" type="ORF">SAMN04490179_3824</name>
</gene>
<dbReference type="Pfam" id="PF03797">
    <property type="entry name" value="Autotransporter"/>
    <property type="match status" value="1"/>
</dbReference>
<dbReference type="PROSITE" id="PS51892">
    <property type="entry name" value="SUBTILASE"/>
    <property type="match status" value="1"/>
</dbReference>
<evidence type="ECO:0000313" key="11">
    <source>
        <dbReference type="Proteomes" id="UP000182470"/>
    </source>
</evidence>
<organism evidence="10 11">
    <name type="scientific">Pseudomonas antarctica</name>
    <dbReference type="NCBI Taxonomy" id="219572"/>
    <lineage>
        <taxon>Bacteria</taxon>
        <taxon>Pseudomonadati</taxon>
        <taxon>Pseudomonadota</taxon>
        <taxon>Gammaproteobacteria</taxon>
        <taxon>Pseudomonadales</taxon>
        <taxon>Pseudomonadaceae</taxon>
        <taxon>Pseudomonas</taxon>
    </lineage>
</organism>
<feature type="active site" description="Charge relay system" evidence="6 7">
    <location>
        <position position="398"/>
    </location>
</feature>
<feature type="active site" description="Charge relay system" evidence="6 7">
    <location>
        <position position="177"/>
    </location>
</feature>
<dbReference type="EMBL" id="LT629704">
    <property type="protein sequence ID" value="SDN35680.1"/>
    <property type="molecule type" value="Genomic_DNA"/>
</dbReference>
<sequence length="1063" mass="109906">MIAPTLRMGTIGLDFQKSAIRKLRKVTVNKRKTGLITATHTGPGYPLKALSCVPYGALLCCLASLGTAQAAPYVETGTLGDAASWRSNEFKADWGLGAVNADAAYAAGYTGKGVKLGIFDQPVYAQHPEFDSPGKVVTVVTEGIRQYTDPYIPVKAGDAFRYDGTPSKDSNGKLGNHGTHVGGIAAGNRDGGPMHGVAFNAQIITAENGDPGPEDGIILGNDGAVYKAGWDGLVASGARIINNSWGIGIGDPYAKGGRDPAFPNFTVNEAQAQFDNIRPILGTIAGGAYQGAIDAARSGVLTIFAAGNDYNRNNPDAMSGLAYFVPQIAPNWLSVAALQQNPDPASADPYVISTFSSRCGYAASFCVSAPGTKIYSSIINGTDLSNLTTDWANKNGTSMAAPHVAGAAAVLMERFAYMSGEQVSTLLKTTATDLGAPGIDSLYGWGMINLGKAVNGPGMFITAEDIPAEFRIDGAYGSAQFVADLPGIGAVVDAGKPTQRICNDVHCGRDVWSNDISGHGGLTKQGIGALVLTGTNTYSGPTLVNQGLLAINGSLTSDVTVSQSGKVGGSGRIGSLTAKSGGTVAPGNSIGTLNVAGNVTFDAGSTYAVELSPTRSDRIVAGGTATLNGGTVTLALENSPTLLSSAQAQSLIGRQYNILQAAGGITGSFGSVLPDYLFIGGTLNYAANGVQLDVARTANSFASAAATPNQRAVATAAEQLGAGNAVYESVLLAPNAASAQGAFQQLSGEIYPALQTALVNDSRYVRDAVGERLRNGEMGATSQTVDSRGNVWVKALGAWGKTDSRSDTAGYTTSVGGMLAGVDGALDEATRIGLVAGYSDTSLNMGEGTHSRAAVDSYHFGAYAGHEIGAWRLSGGATYSWHRADVKRDLQYGDVAGKQKVKVDANSTQVFGEAAYRVNLQPLALEPFANVAYVHLKTDGFTEKGDAGALKGHDDTRDVVLSTLGVRALQTFNVNDHQQLEVSGTLGWQHNLSSTDSQQHLAFASGGPSFAVESAPMVRNAALVGARVSLALSKEARVNFDYNGLLASKDKVHGVGLSLDWAF</sequence>
<dbReference type="SMART" id="SM00869">
    <property type="entry name" value="Autotransporter"/>
    <property type="match status" value="1"/>
</dbReference>
<accession>A0A1H0AQ90</accession>
<dbReference type="InterPro" id="IPR013425">
    <property type="entry name" value="Autotrns_rpt"/>
</dbReference>
<comment type="similarity">
    <text evidence="1 7">Belongs to the peptidase S8 family.</text>
</comment>
<evidence type="ECO:0000256" key="4">
    <source>
        <dbReference type="ARBA" id="ARBA00022801"/>
    </source>
</evidence>
<dbReference type="Proteomes" id="UP000182470">
    <property type="component" value="Chromosome I"/>
</dbReference>
<dbReference type="InterPro" id="IPR050131">
    <property type="entry name" value="Peptidase_S8_subtilisin-like"/>
</dbReference>
<evidence type="ECO:0000259" key="8">
    <source>
        <dbReference type="PROSITE" id="PS51208"/>
    </source>
</evidence>
<dbReference type="InterPro" id="IPR006315">
    <property type="entry name" value="OM_autotransptr_brl_dom"/>
</dbReference>
<feature type="domain" description="Autotransporter" evidence="8">
    <location>
        <begin position="784"/>
        <end position="1063"/>
    </location>
</feature>
<dbReference type="Proteomes" id="UP000748067">
    <property type="component" value="Unassembled WGS sequence"/>
</dbReference>
<dbReference type="InterPro" id="IPR022398">
    <property type="entry name" value="Peptidase_S8_His-AS"/>
</dbReference>
<keyword evidence="5 7" id="KW-0720">Serine protease</keyword>
<dbReference type="PROSITE" id="PS00138">
    <property type="entry name" value="SUBTILASE_SER"/>
    <property type="match status" value="1"/>
</dbReference>
<evidence type="ECO:0000256" key="2">
    <source>
        <dbReference type="ARBA" id="ARBA00022670"/>
    </source>
</evidence>
<dbReference type="InterPro" id="IPR036709">
    <property type="entry name" value="Autotransporte_beta_dom_sf"/>
</dbReference>
<dbReference type="AlphaFoldDB" id="A0A1H0AQ90"/>